<evidence type="ECO:0000313" key="3">
    <source>
        <dbReference type="Proteomes" id="UP000760494"/>
    </source>
</evidence>
<reference evidence="2" key="1">
    <citation type="submission" date="2019-05" db="EMBL/GenBank/DDBJ databases">
        <authorList>
            <person name="Piombo E."/>
        </authorList>
    </citation>
    <scope>NUCLEOTIDE SEQUENCE</scope>
    <source>
        <strain evidence="2">C2S</strain>
    </source>
</reference>
<evidence type="ECO:0000313" key="2">
    <source>
        <dbReference type="EMBL" id="VTT74468.1"/>
    </source>
</evidence>
<comment type="caution">
    <text evidence="2">The sequence shown here is derived from an EMBL/GenBank/DDBJ whole genome shotgun (WGS) entry which is preliminary data.</text>
</comment>
<feature type="non-terminal residue" evidence="2">
    <location>
        <position position="1"/>
    </location>
</feature>
<gene>
    <name evidence="2" type="ORF">C2S_1706</name>
</gene>
<dbReference type="Proteomes" id="UP000760494">
    <property type="component" value="Unassembled WGS sequence"/>
</dbReference>
<evidence type="ECO:0000256" key="1">
    <source>
        <dbReference type="SAM" id="Phobius"/>
    </source>
</evidence>
<dbReference type="AlphaFoldDB" id="A0A9Q9RTD2"/>
<accession>A0A9Q9RTD2</accession>
<organism evidence="2 3">
    <name type="scientific">Fusarium fujikuroi</name>
    <name type="common">Bakanae and foot rot disease fungus</name>
    <name type="synonym">Gibberella fujikuroi</name>
    <dbReference type="NCBI Taxonomy" id="5127"/>
    <lineage>
        <taxon>Eukaryota</taxon>
        <taxon>Fungi</taxon>
        <taxon>Dikarya</taxon>
        <taxon>Ascomycota</taxon>
        <taxon>Pezizomycotina</taxon>
        <taxon>Sordariomycetes</taxon>
        <taxon>Hypocreomycetidae</taxon>
        <taxon>Hypocreales</taxon>
        <taxon>Nectriaceae</taxon>
        <taxon>Fusarium</taxon>
        <taxon>Fusarium fujikuroi species complex</taxon>
    </lineage>
</organism>
<protein>
    <submittedName>
        <fullName evidence="2">Uncharacterized protein</fullName>
    </submittedName>
</protein>
<sequence length="32" mass="3492">IMSSTAYMPPCGLSAPITIVSVALWRNIKKKD</sequence>
<proteinExistence type="predicted"/>
<feature type="transmembrane region" description="Helical" evidence="1">
    <location>
        <begin position="6"/>
        <end position="25"/>
    </location>
</feature>
<name>A0A9Q9RTD2_FUSFU</name>
<dbReference type="EMBL" id="CABFJX010000374">
    <property type="protein sequence ID" value="VTT74468.1"/>
    <property type="molecule type" value="Genomic_DNA"/>
</dbReference>
<keyword evidence="1" id="KW-0812">Transmembrane</keyword>
<keyword evidence="1" id="KW-1133">Transmembrane helix</keyword>
<keyword evidence="1" id="KW-0472">Membrane</keyword>